<accession>A0ABV7Z658</accession>
<feature type="domain" description="HTH hxlR-type" evidence="4">
    <location>
        <begin position="9"/>
        <end position="108"/>
    </location>
</feature>
<comment type="caution">
    <text evidence="5">The sequence shown here is derived from an EMBL/GenBank/DDBJ whole genome shotgun (WGS) entry which is preliminary data.</text>
</comment>
<dbReference type="InterPro" id="IPR036390">
    <property type="entry name" value="WH_DNA-bd_sf"/>
</dbReference>
<evidence type="ECO:0000259" key="4">
    <source>
        <dbReference type="PROSITE" id="PS51118"/>
    </source>
</evidence>
<dbReference type="Pfam" id="PF01638">
    <property type="entry name" value="HxlR"/>
    <property type="match status" value="1"/>
</dbReference>
<organism evidence="5 6">
    <name type="scientific">Deinococcus rufus</name>
    <dbReference type="NCBI Taxonomy" id="2136097"/>
    <lineage>
        <taxon>Bacteria</taxon>
        <taxon>Thermotogati</taxon>
        <taxon>Deinococcota</taxon>
        <taxon>Deinococci</taxon>
        <taxon>Deinococcales</taxon>
        <taxon>Deinococcaceae</taxon>
        <taxon>Deinococcus</taxon>
    </lineage>
</organism>
<reference evidence="6" key="1">
    <citation type="journal article" date="2019" name="Int. J. Syst. Evol. Microbiol.">
        <title>The Global Catalogue of Microorganisms (GCM) 10K type strain sequencing project: providing services to taxonomists for standard genome sequencing and annotation.</title>
        <authorList>
            <consortium name="The Broad Institute Genomics Platform"/>
            <consortium name="The Broad Institute Genome Sequencing Center for Infectious Disease"/>
            <person name="Wu L."/>
            <person name="Ma J."/>
        </authorList>
    </citation>
    <scope>NUCLEOTIDE SEQUENCE [LARGE SCALE GENOMIC DNA]</scope>
    <source>
        <strain evidence="6">CCTCC AB 2017081</strain>
    </source>
</reference>
<dbReference type="InterPro" id="IPR036388">
    <property type="entry name" value="WH-like_DNA-bd_sf"/>
</dbReference>
<protein>
    <submittedName>
        <fullName evidence="5">Winged helix-turn-helix transcriptional regulator</fullName>
    </submittedName>
</protein>
<evidence type="ECO:0000256" key="3">
    <source>
        <dbReference type="ARBA" id="ARBA00023163"/>
    </source>
</evidence>
<dbReference type="InterPro" id="IPR002577">
    <property type="entry name" value="HTH_HxlR"/>
</dbReference>
<keyword evidence="1" id="KW-0805">Transcription regulation</keyword>
<dbReference type="SUPFAM" id="SSF46785">
    <property type="entry name" value="Winged helix' DNA-binding domain"/>
    <property type="match status" value="1"/>
</dbReference>
<dbReference type="EMBL" id="JBHRZG010000002">
    <property type="protein sequence ID" value="MFC3831808.1"/>
    <property type="molecule type" value="Genomic_DNA"/>
</dbReference>
<dbReference type="PANTHER" id="PTHR33204">
    <property type="entry name" value="TRANSCRIPTIONAL REGULATOR, MARR FAMILY"/>
    <property type="match status" value="1"/>
</dbReference>
<evidence type="ECO:0000256" key="2">
    <source>
        <dbReference type="ARBA" id="ARBA00023125"/>
    </source>
</evidence>
<dbReference type="Proteomes" id="UP001595803">
    <property type="component" value="Unassembled WGS sequence"/>
</dbReference>
<keyword evidence="3" id="KW-0804">Transcription</keyword>
<dbReference type="PANTHER" id="PTHR33204:SF37">
    <property type="entry name" value="HTH-TYPE TRANSCRIPTIONAL REGULATOR YODB"/>
    <property type="match status" value="1"/>
</dbReference>
<proteinExistence type="predicted"/>
<gene>
    <name evidence="5" type="ORF">ACFOSB_02885</name>
</gene>
<sequence length="143" mass="16064">MSKHGKSGCPVNLGLELFGDPWTLLIVRDLMFGGKRHFRDFLESEEHISSNILTDRLRLLTAQGIVTRSEDPAHTQRVLYHLTEKGIALLPILMQISEWSYRYAPVDEKYRPAAVPRADGGADTEAMMATLRAQHLGEQHPSA</sequence>
<evidence type="ECO:0000313" key="6">
    <source>
        <dbReference type="Proteomes" id="UP001595803"/>
    </source>
</evidence>
<dbReference type="Gene3D" id="1.10.10.10">
    <property type="entry name" value="Winged helix-like DNA-binding domain superfamily/Winged helix DNA-binding domain"/>
    <property type="match status" value="1"/>
</dbReference>
<evidence type="ECO:0000313" key="5">
    <source>
        <dbReference type="EMBL" id="MFC3831808.1"/>
    </source>
</evidence>
<keyword evidence="2" id="KW-0238">DNA-binding</keyword>
<evidence type="ECO:0000256" key="1">
    <source>
        <dbReference type="ARBA" id="ARBA00023015"/>
    </source>
</evidence>
<keyword evidence="6" id="KW-1185">Reference proteome</keyword>
<name>A0ABV7Z658_9DEIO</name>
<dbReference type="RefSeq" id="WP_322473865.1">
    <property type="nucleotide sequence ID" value="NZ_JBHRZG010000002.1"/>
</dbReference>
<dbReference type="PROSITE" id="PS51118">
    <property type="entry name" value="HTH_HXLR"/>
    <property type="match status" value="1"/>
</dbReference>